<protein>
    <submittedName>
        <fullName evidence="2">RNA-directed DNA polymerase from mobile element jockey</fullName>
    </submittedName>
</protein>
<sequence>MPSDTPPQDIIDDFFLLGITVNEYHAMTNRRTGQTMPLFLLTLPRSEDNKNVFNLTELCYMKFIMEPLRPKTGPAQCFRCQGFFHSSKFCTRNPKCVKCGKPHLTKDCVKTRDTEANCCNCQGNHPANYIGCPRNPLNRPPPPPKVNFIPTRGKPSTLDIGLSCGINDITAEVIPDLSSDHEPVHFVISTTSSTPFKQNCKTLANWNKFQDLITSSIPGNPPINNSDDIEQAILNFNSHIHTAINQSSKLKAIINHLANIPHATRQKIKEKNRLRKLWQRTQYPPIKAEVNRLQRIIQADLKTSKEHV</sequence>
<keyword evidence="2" id="KW-0808">Transferase</keyword>
<proteinExistence type="predicted"/>
<keyword evidence="2" id="KW-0548">Nucleotidyltransferase</keyword>
<dbReference type="Proteomes" id="UP000887116">
    <property type="component" value="Unassembled WGS sequence"/>
</dbReference>
<comment type="caution">
    <text evidence="2">The sequence shown here is derived from an EMBL/GenBank/DDBJ whole genome shotgun (WGS) entry which is preliminary data.</text>
</comment>
<dbReference type="PANTHER" id="PTHR33273:SF2">
    <property type="entry name" value="ENDONUCLEASE_EXONUCLEASE_PHOSPHATASE DOMAIN-CONTAINING PROTEIN"/>
    <property type="match status" value="1"/>
</dbReference>
<reference evidence="2" key="1">
    <citation type="submission" date="2020-07" db="EMBL/GenBank/DDBJ databases">
        <title>Multicomponent nature underlies the extraordinary mechanical properties of spider dragline silk.</title>
        <authorList>
            <person name="Kono N."/>
            <person name="Nakamura H."/>
            <person name="Mori M."/>
            <person name="Yoshida Y."/>
            <person name="Ohtoshi R."/>
            <person name="Malay A.D."/>
            <person name="Moran D.A.P."/>
            <person name="Tomita M."/>
            <person name="Numata K."/>
            <person name="Arakawa K."/>
        </authorList>
    </citation>
    <scope>NUCLEOTIDE SEQUENCE</scope>
</reference>
<dbReference type="InterPro" id="IPR006579">
    <property type="entry name" value="Pre_C2HC_dom"/>
</dbReference>
<feature type="domain" description="Pre-C2HC" evidence="1">
    <location>
        <begin position="7"/>
        <end position="75"/>
    </location>
</feature>
<dbReference type="EMBL" id="BMAO01026200">
    <property type="protein sequence ID" value="GFR07727.1"/>
    <property type="molecule type" value="Genomic_DNA"/>
</dbReference>
<organism evidence="2 3">
    <name type="scientific">Trichonephila clavata</name>
    <name type="common">Joro spider</name>
    <name type="synonym">Nephila clavata</name>
    <dbReference type="NCBI Taxonomy" id="2740835"/>
    <lineage>
        <taxon>Eukaryota</taxon>
        <taxon>Metazoa</taxon>
        <taxon>Ecdysozoa</taxon>
        <taxon>Arthropoda</taxon>
        <taxon>Chelicerata</taxon>
        <taxon>Arachnida</taxon>
        <taxon>Araneae</taxon>
        <taxon>Araneomorphae</taxon>
        <taxon>Entelegynae</taxon>
        <taxon>Araneoidea</taxon>
        <taxon>Nephilidae</taxon>
        <taxon>Trichonephila</taxon>
    </lineage>
</organism>
<dbReference type="SMART" id="SM00596">
    <property type="entry name" value="PRE_C2HC"/>
    <property type="match status" value="1"/>
</dbReference>
<evidence type="ECO:0000259" key="1">
    <source>
        <dbReference type="SMART" id="SM00596"/>
    </source>
</evidence>
<name>A0A8X6GN62_TRICU</name>
<dbReference type="PANTHER" id="PTHR33273">
    <property type="entry name" value="DOMAIN-CONTAINING PROTEIN, PUTATIVE-RELATED"/>
    <property type="match status" value="1"/>
</dbReference>
<accession>A0A8X6GN62</accession>
<evidence type="ECO:0000313" key="2">
    <source>
        <dbReference type="EMBL" id="GFR07727.1"/>
    </source>
</evidence>
<gene>
    <name evidence="2" type="primary">pol_2635</name>
    <name evidence="2" type="ORF">TNCT_486061</name>
</gene>
<keyword evidence="3" id="KW-1185">Reference proteome</keyword>
<evidence type="ECO:0000313" key="3">
    <source>
        <dbReference type="Proteomes" id="UP000887116"/>
    </source>
</evidence>
<keyword evidence="2" id="KW-0695">RNA-directed DNA polymerase</keyword>
<dbReference type="OrthoDB" id="8123891at2759"/>
<dbReference type="Pfam" id="PF07530">
    <property type="entry name" value="PRE_C2HC"/>
    <property type="match status" value="1"/>
</dbReference>
<dbReference type="GO" id="GO:0003964">
    <property type="term" value="F:RNA-directed DNA polymerase activity"/>
    <property type="evidence" value="ECO:0007669"/>
    <property type="project" value="UniProtKB-KW"/>
</dbReference>
<dbReference type="AlphaFoldDB" id="A0A8X6GN62"/>